<accession>A0A0F9GCC8</accession>
<protein>
    <submittedName>
        <fullName evidence="1">Uncharacterized protein</fullName>
    </submittedName>
</protein>
<evidence type="ECO:0000313" key="1">
    <source>
        <dbReference type="EMBL" id="KKL60777.1"/>
    </source>
</evidence>
<comment type="caution">
    <text evidence="1">The sequence shown here is derived from an EMBL/GenBank/DDBJ whole genome shotgun (WGS) entry which is preliminary data.</text>
</comment>
<gene>
    <name evidence="1" type="ORF">LCGC14_2201930</name>
</gene>
<sequence>MPGRAPQKVKDRIAAAMASRPKLKVPYVVPHPNYPNVTDKILCKMGGEVIRGLIPDDRFLEVQVIGTHTLRTQRLIMASLANYQEVEISFDDGSKHTTSLCKHHATRMNMVDVEAVYSADMEQARLDEDAGQGDVRWELWENRQVTGFRII</sequence>
<dbReference type="AlphaFoldDB" id="A0A0F9GCC8"/>
<dbReference type="EMBL" id="LAZR01029035">
    <property type="protein sequence ID" value="KKL60777.1"/>
    <property type="molecule type" value="Genomic_DNA"/>
</dbReference>
<organism evidence="1">
    <name type="scientific">marine sediment metagenome</name>
    <dbReference type="NCBI Taxonomy" id="412755"/>
    <lineage>
        <taxon>unclassified sequences</taxon>
        <taxon>metagenomes</taxon>
        <taxon>ecological metagenomes</taxon>
    </lineage>
</organism>
<proteinExistence type="predicted"/>
<reference evidence="1" key="1">
    <citation type="journal article" date="2015" name="Nature">
        <title>Complex archaea that bridge the gap between prokaryotes and eukaryotes.</title>
        <authorList>
            <person name="Spang A."/>
            <person name="Saw J.H."/>
            <person name="Jorgensen S.L."/>
            <person name="Zaremba-Niedzwiedzka K."/>
            <person name="Martijn J."/>
            <person name="Lind A.E."/>
            <person name="van Eijk R."/>
            <person name="Schleper C."/>
            <person name="Guy L."/>
            <person name="Ettema T.J."/>
        </authorList>
    </citation>
    <scope>NUCLEOTIDE SEQUENCE</scope>
</reference>
<name>A0A0F9GCC8_9ZZZZ</name>